<dbReference type="Proteomes" id="UP001597062">
    <property type="component" value="Unassembled WGS sequence"/>
</dbReference>
<dbReference type="Pfam" id="PF13174">
    <property type="entry name" value="TPR_6"/>
    <property type="match status" value="1"/>
</dbReference>
<dbReference type="RefSeq" id="WP_386106146.1">
    <property type="nucleotide sequence ID" value="NZ_JBHTJR010000030.1"/>
</dbReference>
<dbReference type="EMBL" id="JBHTJR010000030">
    <property type="protein sequence ID" value="MFD0992647.1"/>
    <property type="molecule type" value="Genomic_DNA"/>
</dbReference>
<keyword evidence="1" id="KW-0802">TPR repeat</keyword>
<dbReference type="Pfam" id="PF14559">
    <property type="entry name" value="TPR_19"/>
    <property type="match status" value="1"/>
</dbReference>
<evidence type="ECO:0000313" key="2">
    <source>
        <dbReference type="EMBL" id="MFD0992647.1"/>
    </source>
</evidence>
<dbReference type="InterPro" id="IPR019734">
    <property type="entry name" value="TPR_rpt"/>
</dbReference>
<protein>
    <submittedName>
        <fullName evidence="2">Tetratricopeptide repeat protein</fullName>
    </submittedName>
</protein>
<name>A0ABW3JQ77_9FLAO</name>
<sequence>MKKYFYTLILLFFSVLCLGQNNNFILAENYYRNTEYEKAAQLYKQLVQKSPYNNLYFKRLISCYQETNQFDKAENILTSSIKQNPKLTFLYVMLGYNYDRQQQEAKAKTYYEKALASIDVYESYAGTIAGLFKDYAKLDYAIKAYEKASAKNENANYGFQVAQIYGEKGDFKSMFDQYINFVDKDDYQLNTVKRFSARYVSDDSEDPNNKLFKQALLRKSASNPKAIWNDLLSWLFTKQKDYNKAYIQQKALYARDPDNLSGMKQLGKIAFENTDYEAAKKCFDFVIEKTMYPRDRFNAIQMKMMIAVKNKEEDIEQQFEAVFKEHGINSNTFPIQLVYADYLTFEKNKPEEARKIIEKGLETANTPFNKTYGKYKLADILVYQGYFNQALIYYTQIYNKTKLGSLPEQVQFKIAQTSYFKGDFKWAKAQLKVLKKSASKLIANDAADLFLLISDNEPKDSTDTSLKTYAKADLLSYQNQLDDAIVILDTLINDFKGQSIEDDALYKQAFLLVKKEAYNKAIENYEALIKMGSETIYVDDALYYLAELYQSKLNNPEKAQEYYQKIIFDHASSIYLVDARKKYRKLRGDTIN</sequence>
<dbReference type="SUPFAM" id="SSF48452">
    <property type="entry name" value="TPR-like"/>
    <property type="match status" value="4"/>
</dbReference>
<organism evidence="2 3">
    <name type="scientific">Tenacibaculum geojense</name>
    <dbReference type="NCBI Taxonomy" id="915352"/>
    <lineage>
        <taxon>Bacteria</taxon>
        <taxon>Pseudomonadati</taxon>
        <taxon>Bacteroidota</taxon>
        <taxon>Flavobacteriia</taxon>
        <taxon>Flavobacteriales</taxon>
        <taxon>Flavobacteriaceae</taxon>
        <taxon>Tenacibaculum</taxon>
    </lineage>
</organism>
<dbReference type="SMART" id="SM00028">
    <property type="entry name" value="TPR"/>
    <property type="match status" value="3"/>
</dbReference>
<comment type="caution">
    <text evidence="2">The sequence shown here is derived from an EMBL/GenBank/DDBJ whole genome shotgun (WGS) entry which is preliminary data.</text>
</comment>
<accession>A0ABW3JQ77</accession>
<reference evidence="3" key="1">
    <citation type="journal article" date="2019" name="Int. J. Syst. Evol. Microbiol.">
        <title>The Global Catalogue of Microorganisms (GCM) 10K type strain sequencing project: providing services to taxonomists for standard genome sequencing and annotation.</title>
        <authorList>
            <consortium name="The Broad Institute Genomics Platform"/>
            <consortium name="The Broad Institute Genome Sequencing Center for Infectious Disease"/>
            <person name="Wu L."/>
            <person name="Ma J."/>
        </authorList>
    </citation>
    <scope>NUCLEOTIDE SEQUENCE [LARGE SCALE GENOMIC DNA]</scope>
    <source>
        <strain evidence="3">CCUG 60527</strain>
    </source>
</reference>
<dbReference type="InterPro" id="IPR011990">
    <property type="entry name" value="TPR-like_helical_dom_sf"/>
</dbReference>
<evidence type="ECO:0000256" key="1">
    <source>
        <dbReference type="PROSITE-ProRule" id="PRU00339"/>
    </source>
</evidence>
<feature type="repeat" description="TPR" evidence="1">
    <location>
        <begin position="20"/>
        <end position="53"/>
    </location>
</feature>
<gene>
    <name evidence="2" type="ORF">ACFQ1U_05480</name>
</gene>
<keyword evidence="3" id="KW-1185">Reference proteome</keyword>
<proteinExistence type="predicted"/>
<evidence type="ECO:0000313" key="3">
    <source>
        <dbReference type="Proteomes" id="UP001597062"/>
    </source>
</evidence>
<dbReference type="PANTHER" id="PTHR12558:SF13">
    <property type="entry name" value="CELL DIVISION CYCLE PROTEIN 27 HOMOLOG"/>
    <property type="match status" value="1"/>
</dbReference>
<dbReference type="PANTHER" id="PTHR12558">
    <property type="entry name" value="CELL DIVISION CYCLE 16,23,27"/>
    <property type="match status" value="1"/>
</dbReference>
<dbReference type="Pfam" id="PF13181">
    <property type="entry name" value="TPR_8"/>
    <property type="match status" value="1"/>
</dbReference>
<dbReference type="PROSITE" id="PS50005">
    <property type="entry name" value="TPR"/>
    <property type="match status" value="1"/>
</dbReference>
<dbReference type="Gene3D" id="1.25.40.10">
    <property type="entry name" value="Tetratricopeptide repeat domain"/>
    <property type="match status" value="3"/>
</dbReference>